<reference evidence="1" key="1">
    <citation type="submission" date="2014-11" db="EMBL/GenBank/DDBJ databases">
        <authorList>
            <person name="Amaro Gonzalez C."/>
        </authorList>
    </citation>
    <scope>NUCLEOTIDE SEQUENCE</scope>
</reference>
<evidence type="ECO:0000313" key="1">
    <source>
        <dbReference type="EMBL" id="JAH68002.1"/>
    </source>
</evidence>
<dbReference type="AlphaFoldDB" id="A0A0E9UQA5"/>
<protein>
    <submittedName>
        <fullName evidence="1">Uncharacterized protein</fullName>
    </submittedName>
</protein>
<name>A0A0E9UQA5_ANGAN</name>
<reference evidence="1" key="2">
    <citation type="journal article" date="2015" name="Fish Shellfish Immunol.">
        <title>Early steps in the European eel (Anguilla anguilla)-Vibrio vulnificus interaction in the gills: Role of the RtxA13 toxin.</title>
        <authorList>
            <person name="Callol A."/>
            <person name="Pajuelo D."/>
            <person name="Ebbesson L."/>
            <person name="Teles M."/>
            <person name="MacKenzie S."/>
            <person name="Amaro C."/>
        </authorList>
    </citation>
    <scope>NUCLEOTIDE SEQUENCE</scope>
</reference>
<sequence>MRSQRICDIIADVSGAGVSLGKLTYAAS</sequence>
<organism evidence="1">
    <name type="scientific">Anguilla anguilla</name>
    <name type="common">European freshwater eel</name>
    <name type="synonym">Muraena anguilla</name>
    <dbReference type="NCBI Taxonomy" id="7936"/>
    <lineage>
        <taxon>Eukaryota</taxon>
        <taxon>Metazoa</taxon>
        <taxon>Chordata</taxon>
        <taxon>Craniata</taxon>
        <taxon>Vertebrata</taxon>
        <taxon>Euteleostomi</taxon>
        <taxon>Actinopterygii</taxon>
        <taxon>Neopterygii</taxon>
        <taxon>Teleostei</taxon>
        <taxon>Anguilliformes</taxon>
        <taxon>Anguillidae</taxon>
        <taxon>Anguilla</taxon>
    </lineage>
</organism>
<dbReference type="EMBL" id="GBXM01029285">
    <property type="protein sequence ID" value="JAH79292.1"/>
    <property type="molecule type" value="Transcribed_RNA"/>
</dbReference>
<accession>A0A0E9UQA5</accession>
<dbReference type="EMBL" id="GBXM01040575">
    <property type="protein sequence ID" value="JAH68002.1"/>
    <property type="molecule type" value="Transcribed_RNA"/>
</dbReference>
<proteinExistence type="predicted"/>